<dbReference type="Proteomes" id="UP000703269">
    <property type="component" value="Unassembled WGS sequence"/>
</dbReference>
<comment type="caution">
    <text evidence="1">The sequence shown here is derived from an EMBL/GenBank/DDBJ whole genome shotgun (WGS) entry which is preliminary data.</text>
</comment>
<name>A0A9P3GDQ7_9APHY</name>
<proteinExistence type="predicted"/>
<reference evidence="1 2" key="1">
    <citation type="submission" date="2021-08" db="EMBL/GenBank/DDBJ databases">
        <title>Draft Genome Sequence of Phanerochaete sordida strain YK-624.</title>
        <authorList>
            <person name="Mori T."/>
            <person name="Dohra H."/>
            <person name="Suzuki T."/>
            <person name="Kawagishi H."/>
            <person name="Hirai H."/>
        </authorList>
    </citation>
    <scope>NUCLEOTIDE SEQUENCE [LARGE SCALE GENOMIC DNA]</scope>
    <source>
        <strain evidence="1 2">YK-624</strain>
    </source>
</reference>
<dbReference type="AlphaFoldDB" id="A0A9P3GDQ7"/>
<accession>A0A9P3GDQ7</accession>
<evidence type="ECO:0000313" key="1">
    <source>
        <dbReference type="EMBL" id="GJE92885.1"/>
    </source>
</evidence>
<keyword evidence="2" id="KW-1185">Reference proteome</keyword>
<dbReference type="EMBL" id="BPQB01000029">
    <property type="protein sequence ID" value="GJE92885.1"/>
    <property type="molecule type" value="Genomic_DNA"/>
</dbReference>
<protein>
    <submittedName>
        <fullName evidence="1">Uncharacterized protein</fullName>
    </submittedName>
</protein>
<organism evidence="1 2">
    <name type="scientific">Phanerochaete sordida</name>
    <dbReference type="NCBI Taxonomy" id="48140"/>
    <lineage>
        <taxon>Eukaryota</taxon>
        <taxon>Fungi</taxon>
        <taxon>Dikarya</taxon>
        <taxon>Basidiomycota</taxon>
        <taxon>Agaricomycotina</taxon>
        <taxon>Agaricomycetes</taxon>
        <taxon>Polyporales</taxon>
        <taxon>Phanerochaetaceae</taxon>
        <taxon>Phanerochaete</taxon>
    </lineage>
</organism>
<evidence type="ECO:0000313" key="2">
    <source>
        <dbReference type="Proteomes" id="UP000703269"/>
    </source>
</evidence>
<gene>
    <name evidence="1" type="ORF">PsYK624_090430</name>
</gene>
<sequence>MAAPPGSYSFHCLGDLHVSGKNNLNPADYGFIIPQTVHRAAQPFDRSAPDIIFPLHITVPGAIAMPRGEYDMRDLPPAYKRTIDTAETFGVRTIQLHLNMPGFAPWCTDVHVRDVHEARKVPIVYLMRRIARAVEKWHKEHERVPWQQTPFGNVAAGSLDNIVLIELRQVSENAWQPVLGWRAQ</sequence>